<evidence type="ECO:0000313" key="2">
    <source>
        <dbReference type="Proteomes" id="UP000241818"/>
    </source>
</evidence>
<reference evidence="1 2" key="1">
    <citation type="journal article" date="2018" name="New Phytol.">
        <title>Comparative genomics and transcriptomics depict ericoid mycorrhizal fungi as versatile saprotrophs and plant mutualists.</title>
        <authorList>
            <person name="Martino E."/>
            <person name="Morin E."/>
            <person name="Grelet G.A."/>
            <person name="Kuo A."/>
            <person name="Kohler A."/>
            <person name="Daghino S."/>
            <person name="Barry K.W."/>
            <person name="Cichocki N."/>
            <person name="Clum A."/>
            <person name="Dockter R.B."/>
            <person name="Hainaut M."/>
            <person name="Kuo R.C."/>
            <person name="LaButti K."/>
            <person name="Lindahl B.D."/>
            <person name="Lindquist E.A."/>
            <person name="Lipzen A."/>
            <person name="Khouja H.R."/>
            <person name="Magnuson J."/>
            <person name="Murat C."/>
            <person name="Ohm R.A."/>
            <person name="Singer S.W."/>
            <person name="Spatafora J.W."/>
            <person name="Wang M."/>
            <person name="Veneault-Fourrey C."/>
            <person name="Henrissat B."/>
            <person name="Grigoriev I.V."/>
            <person name="Martin F.M."/>
            <person name="Perotto S."/>
        </authorList>
    </citation>
    <scope>NUCLEOTIDE SEQUENCE [LARGE SCALE GENOMIC DNA]</scope>
    <source>
        <strain evidence="1 2">ATCC 22711</strain>
    </source>
</reference>
<sequence>MRSHDPFPRTPPCGPSRILLFRLNLPSSSNPLTSTEFCSRVAATFSWRSSHTDVTRPQFLGLTCPSPCQSCSSLTKTPCEISRRSSPASCFTTERGRFLQAGSPKVRCSSAELGENWTCNSSRHRTGLEGKAIQSGLQMVLLVLFTGWVHIRRGSGRDISWGPTGPM</sequence>
<protein>
    <submittedName>
        <fullName evidence="1">Uncharacterized protein</fullName>
    </submittedName>
</protein>
<evidence type="ECO:0000313" key="1">
    <source>
        <dbReference type="EMBL" id="PSS12425.1"/>
    </source>
</evidence>
<name>A0A2T3AUS6_AMORE</name>
<organism evidence="1 2">
    <name type="scientific">Amorphotheca resinae ATCC 22711</name>
    <dbReference type="NCBI Taxonomy" id="857342"/>
    <lineage>
        <taxon>Eukaryota</taxon>
        <taxon>Fungi</taxon>
        <taxon>Dikarya</taxon>
        <taxon>Ascomycota</taxon>
        <taxon>Pezizomycotina</taxon>
        <taxon>Leotiomycetes</taxon>
        <taxon>Helotiales</taxon>
        <taxon>Amorphothecaceae</taxon>
        <taxon>Amorphotheca</taxon>
    </lineage>
</organism>
<dbReference type="Proteomes" id="UP000241818">
    <property type="component" value="Unassembled WGS sequence"/>
</dbReference>
<dbReference type="AlphaFoldDB" id="A0A2T3AUS6"/>
<dbReference type="GeneID" id="36571684"/>
<gene>
    <name evidence="1" type="ORF">M430DRAFT_170902</name>
</gene>
<dbReference type="InParanoid" id="A0A2T3AUS6"/>
<proteinExistence type="predicted"/>
<keyword evidence="2" id="KW-1185">Reference proteome</keyword>
<dbReference type="EMBL" id="KZ679015">
    <property type="protein sequence ID" value="PSS12425.1"/>
    <property type="molecule type" value="Genomic_DNA"/>
</dbReference>
<accession>A0A2T3AUS6</accession>
<dbReference type="RefSeq" id="XP_024718423.1">
    <property type="nucleotide sequence ID" value="XM_024863603.1"/>
</dbReference>